<dbReference type="EC" id="3.5.1.9" evidence="1"/>
<dbReference type="Gene3D" id="3.50.30.50">
    <property type="entry name" value="Putative cyclase"/>
    <property type="match status" value="1"/>
</dbReference>
<evidence type="ECO:0000313" key="2">
    <source>
        <dbReference type="Proteomes" id="UP000662904"/>
    </source>
</evidence>
<keyword evidence="2" id="KW-1185">Reference proteome</keyword>
<dbReference type="KEGG" id="kme:H0A61_01603"/>
<reference evidence="1" key="1">
    <citation type="submission" date="2020-07" db="EMBL/GenBank/DDBJ databases">
        <title>Koleobacter methoxysyntrophicus gen. nov., sp. nov., a novel anaerobic bacterium isolated from deep subsurface oil field and proposal of Koleobacterales ord. nov. in the phylum Firmicutes.</title>
        <authorList>
            <person name="Sakamoto S."/>
            <person name="Tamaki H."/>
        </authorList>
    </citation>
    <scope>NUCLEOTIDE SEQUENCE</scope>
    <source>
        <strain evidence="1">NRmbB1</strain>
    </source>
</reference>
<dbReference type="GO" id="GO:0004061">
    <property type="term" value="F:arylformamidase activity"/>
    <property type="evidence" value="ECO:0007669"/>
    <property type="project" value="UniProtKB-EC"/>
</dbReference>
<dbReference type="AlphaFoldDB" id="A0A8A0RMY3"/>
<protein>
    <submittedName>
        <fullName evidence="1">Kynurenine formamidase</fullName>
        <ecNumber evidence="1">3.5.1.9</ecNumber>
    </submittedName>
</protein>
<dbReference type="EMBL" id="CP059066">
    <property type="protein sequence ID" value="QSQ09242.1"/>
    <property type="molecule type" value="Genomic_DNA"/>
</dbReference>
<dbReference type="PANTHER" id="PTHR43564">
    <property type="entry name" value="KYNURENINE FORMAMIDASE-LIKE PROTEIN"/>
    <property type="match status" value="1"/>
</dbReference>
<accession>A0A8A0RMY3</accession>
<dbReference type="InterPro" id="IPR007325">
    <property type="entry name" value="KFase/CYL"/>
</dbReference>
<evidence type="ECO:0000313" key="1">
    <source>
        <dbReference type="EMBL" id="QSQ09242.1"/>
    </source>
</evidence>
<dbReference type="SUPFAM" id="SSF102198">
    <property type="entry name" value="Putative cyclase"/>
    <property type="match status" value="1"/>
</dbReference>
<sequence length="253" mass="28717">MSVKIIDLSVPMDNNAGEPMPPKIEYVTHDEGAIQAASMFDLKKEDFPEGKAWALENITLTTHTGTHLDAPYHFWPTSEGKPAKTIDQIPLEWCYGDGVVLDFSYKNPGDEIDTEDIKKELDRIQYKIKPFDIVLIRTDADKKFYDKDYANIHAGVSADATRWILKQGVKVTGTDGWGWDVPFYIQAEKYKKEKRNDILWAAHFVGREIEYCHIEKLANLDKLPPYGFKVAVFPIKIIGASAGWARPVAIIEE</sequence>
<keyword evidence="1" id="KW-0378">Hydrolase</keyword>
<proteinExistence type="predicted"/>
<dbReference type="Pfam" id="PF04199">
    <property type="entry name" value="Cyclase"/>
    <property type="match status" value="1"/>
</dbReference>
<dbReference type="RefSeq" id="WP_206706602.1">
    <property type="nucleotide sequence ID" value="NZ_CP059066.1"/>
</dbReference>
<dbReference type="GO" id="GO:0019441">
    <property type="term" value="P:L-tryptophan catabolic process to kynurenine"/>
    <property type="evidence" value="ECO:0007669"/>
    <property type="project" value="InterPro"/>
</dbReference>
<dbReference type="InterPro" id="IPR037175">
    <property type="entry name" value="KFase_sf"/>
</dbReference>
<gene>
    <name evidence="1" type="primary">kynB_3</name>
    <name evidence="1" type="ORF">H0A61_01603</name>
</gene>
<organism evidence="1 2">
    <name type="scientific">Koleobacter methoxysyntrophicus</name>
    <dbReference type="NCBI Taxonomy" id="2751313"/>
    <lineage>
        <taxon>Bacteria</taxon>
        <taxon>Bacillati</taxon>
        <taxon>Bacillota</taxon>
        <taxon>Clostridia</taxon>
        <taxon>Koleobacterales</taxon>
        <taxon>Koleobacteraceae</taxon>
        <taxon>Koleobacter</taxon>
    </lineage>
</organism>
<dbReference type="Proteomes" id="UP000662904">
    <property type="component" value="Chromosome"/>
</dbReference>
<name>A0A8A0RMY3_9FIRM</name>
<dbReference type="PANTHER" id="PTHR43564:SF2">
    <property type="entry name" value="BLR6059 PROTEIN"/>
    <property type="match status" value="1"/>
</dbReference>